<reference evidence="6 7" key="1">
    <citation type="submission" date="2022-06" db="EMBL/GenBank/DDBJ databases">
        <title>Paraconexibacter antarcticus.</title>
        <authorList>
            <person name="Kim C.S."/>
        </authorList>
    </citation>
    <scope>NUCLEOTIDE SEQUENCE [LARGE SCALE GENOMIC DNA]</scope>
    <source>
        <strain evidence="6 7">02-257</strain>
    </source>
</reference>
<dbReference type="Pfam" id="PF21313">
    <property type="entry name" value="EthR_C"/>
    <property type="match status" value="1"/>
</dbReference>
<dbReference type="SUPFAM" id="SSF46689">
    <property type="entry name" value="Homeodomain-like"/>
    <property type="match status" value="1"/>
</dbReference>
<evidence type="ECO:0000313" key="6">
    <source>
        <dbReference type="EMBL" id="UTI66067.1"/>
    </source>
</evidence>
<dbReference type="RefSeq" id="WP_254572745.1">
    <property type="nucleotide sequence ID" value="NZ_CP098502.1"/>
</dbReference>
<keyword evidence="7" id="KW-1185">Reference proteome</keyword>
<accession>A0ABY5DYZ8</accession>
<gene>
    <name evidence="6" type="ORF">NBH00_07640</name>
</gene>
<evidence type="ECO:0000256" key="3">
    <source>
        <dbReference type="ARBA" id="ARBA00023163"/>
    </source>
</evidence>
<feature type="DNA-binding region" description="H-T-H motif" evidence="4">
    <location>
        <begin position="39"/>
        <end position="58"/>
    </location>
</feature>
<dbReference type="PANTHER" id="PTHR30055:SF234">
    <property type="entry name" value="HTH-TYPE TRANSCRIPTIONAL REGULATOR BETI"/>
    <property type="match status" value="1"/>
</dbReference>
<dbReference type="PANTHER" id="PTHR30055">
    <property type="entry name" value="HTH-TYPE TRANSCRIPTIONAL REGULATOR RUTR"/>
    <property type="match status" value="1"/>
</dbReference>
<dbReference type="InterPro" id="IPR050109">
    <property type="entry name" value="HTH-type_TetR-like_transc_reg"/>
</dbReference>
<sequence>MPVRPDLQLRHRRRQDATRARILGAARELVEEYPWRAVSIDVVARRAGLTRSAFTEHFADRRELLLALLEEVGAHLQLLALPWMTSSAADGPAALRRVLADLADAYVADGRLMRALADEATQDADLGRLYASLGAQIADDVAVRIRRDITAGRSAVADPAAVATALVWLNERFLIRRFGHRPLGDPAEAAAALAEIWLGALYGTTRGSGSVGP</sequence>
<dbReference type="SUPFAM" id="SSF48498">
    <property type="entry name" value="Tetracyclin repressor-like, C-terminal domain"/>
    <property type="match status" value="1"/>
</dbReference>
<dbReference type="InterPro" id="IPR049397">
    <property type="entry name" value="EthR_C"/>
</dbReference>
<evidence type="ECO:0000256" key="1">
    <source>
        <dbReference type="ARBA" id="ARBA00023015"/>
    </source>
</evidence>
<name>A0ABY5DYZ8_9ACTN</name>
<dbReference type="EMBL" id="CP098502">
    <property type="protein sequence ID" value="UTI66067.1"/>
    <property type="molecule type" value="Genomic_DNA"/>
</dbReference>
<dbReference type="InterPro" id="IPR001647">
    <property type="entry name" value="HTH_TetR"/>
</dbReference>
<evidence type="ECO:0000256" key="4">
    <source>
        <dbReference type="PROSITE-ProRule" id="PRU00335"/>
    </source>
</evidence>
<evidence type="ECO:0000259" key="5">
    <source>
        <dbReference type="PROSITE" id="PS50977"/>
    </source>
</evidence>
<organism evidence="6 7">
    <name type="scientific">Paraconexibacter antarcticus</name>
    <dbReference type="NCBI Taxonomy" id="2949664"/>
    <lineage>
        <taxon>Bacteria</taxon>
        <taxon>Bacillati</taxon>
        <taxon>Actinomycetota</taxon>
        <taxon>Thermoleophilia</taxon>
        <taxon>Solirubrobacterales</taxon>
        <taxon>Paraconexibacteraceae</taxon>
        <taxon>Paraconexibacter</taxon>
    </lineage>
</organism>
<dbReference type="Pfam" id="PF00440">
    <property type="entry name" value="TetR_N"/>
    <property type="match status" value="1"/>
</dbReference>
<dbReference type="Gene3D" id="1.10.357.10">
    <property type="entry name" value="Tetracycline Repressor, domain 2"/>
    <property type="match status" value="1"/>
</dbReference>
<dbReference type="PROSITE" id="PS50977">
    <property type="entry name" value="HTH_TETR_2"/>
    <property type="match status" value="1"/>
</dbReference>
<dbReference type="Gene3D" id="1.10.10.60">
    <property type="entry name" value="Homeodomain-like"/>
    <property type="match status" value="1"/>
</dbReference>
<dbReference type="InterPro" id="IPR009057">
    <property type="entry name" value="Homeodomain-like_sf"/>
</dbReference>
<protein>
    <submittedName>
        <fullName evidence="6">TetR/AcrR family transcriptional regulator</fullName>
    </submittedName>
</protein>
<dbReference type="Proteomes" id="UP001056035">
    <property type="component" value="Chromosome"/>
</dbReference>
<dbReference type="PRINTS" id="PR00455">
    <property type="entry name" value="HTHTETR"/>
</dbReference>
<keyword evidence="1" id="KW-0805">Transcription regulation</keyword>
<proteinExistence type="predicted"/>
<feature type="domain" description="HTH tetR-type" evidence="5">
    <location>
        <begin position="16"/>
        <end position="76"/>
    </location>
</feature>
<evidence type="ECO:0000313" key="7">
    <source>
        <dbReference type="Proteomes" id="UP001056035"/>
    </source>
</evidence>
<dbReference type="InterPro" id="IPR036271">
    <property type="entry name" value="Tet_transcr_reg_TetR-rel_C_sf"/>
</dbReference>
<keyword evidence="2 4" id="KW-0238">DNA-binding</keyword>
<keyword evidence="3" id="KW-0804">Transcription</keyword>
<evidence type="ECO:0000256" key="2">
    <source>
        <dbReference type="ARBA" id="ARBA00023125"/>
    </source>
</evidence>